<sequence>METYRRSLTLKARKLLQEVFPGKIKELGGILEGLTLELVEDVMGEAVVKQECLKEEGYGDTCAYTPPSTKKRKLSSLSPSTCTGFDIYDDNLAITSAADAELVYAPHPSLVALTTTLRHELALLLNACSTLRTHYNLSASRTDIDEEASTLEDTLQLIATTHTSCVQHLSSLTTDTPTSVEADRITYILHRDRLEWILGVYAVFLDVMIAHGRGPRRHTRHIRKAPRLNQLNTASSQIYKNNLIPALASCSTTDQHTVTQHTNTMASRPILTFFPLFFLAGALLLLFFVILAGVTDHNPLNRIFFLSASNSPLTNAPTSDSGMAHYTLWGLCGATNSGHNQNCQPHHAAYAVSSSGGPVTGNWFYYMSRFQFAFYLITIAFAALAFFTGLLALCSRLGGAISAVLTALALVFSTAVSIIMTILYVRARDHFRSAGYAAHVGVKAFAFTWTIWVLLLLSLILFSLAACIPSNRERSWRQKRVVEEPAYVVEDHESQRPVMVERSSFTRERPVVDRPVAERVPTAVSSVRPATNVNRGLEDELVLNLPVNGQAQRY</sequence>
<reference evidence="3 4" key="2">
    <citation type="journal article" date="2014" name="J. Gen. Appl. Microbiol.">
        <title>The early diverging ascomycetous budding yeast Saitoella complicata has three histone deacetylases belonging to the Clr6, Hos2, and Rpd3 lineages.</title>
        <authorList>
            <person name="Nishida H."/>
            <person name="Matsumoto T."/>
            <person name="Kondo S."/>
            <person name="Hamamoto M."/>
            <person name="Yoshikawa H."/>
        </authorList>
    </citation>
    <scope>NUCLEOTIDE SEQUENCE [LARGE SCALE GENOMIC DNA]</scope>
    <source>
        <strain evidence="3 4">NRRL Y-17804</strain>
    </source>
</reference>
<dbReference type="GO" id="GO:0005938">
    <property type="term" value="C:cell cortex"/>
    <property type="evidence" value="ECO:0007669"/>
    <property type="project" value="TreeGrafter"/>
</dbReference>
<keyword evidence="1" id="KW-0472">Membrane</keyword>
<keyword evidence="1" id="KW-1133">Transmembrane helix</keyword>
<keyword evidence="1" id="KW-0812">Transmembrane</keyword>
<dbReference type="AlphaFoldDB" id="A0A0E9NKF4"/>
<feature type="transmembrane region" description="Helical" evidence="1">
    <location>
        <begin position="270"/>
        <end position="294"/>
    </location>
</feature>
<dbReference type="InterPro" id="IPR003185">
    <property type="entry name" value="Proteasome_activ_PA28_N"/>
</dbReference>
<reference evidence="3 4" key="1">
    <citation type="journal article" date="2011" name="J. Gen. Appl. Microbiol.">
        <title>Draft genome sequencing of the enigmatic yeast Saitoella complicata.</title>
        <authorList>
            <person name="Nishida H."/>
            <person name="Hamamoto M."/>
            <person name="Sugiyama J."/>
        </authorList>
    </citation>
    <scope>NUCLEOTIDE SEQUENCE [LARGE SCALE GENOMIC DNA]</scope>
    <source>
        <strain evidence="3 4">NRRL Y-17804</strain>
    </source>
</reference>
<organism evidence="3 4">
    <name type="scientific">Saitoella complicata (strain BCRC 22490 / CBS 7301 / JCM 7358 / NBRC 10748 / NRRL Y-17804)</name>
    <dbReference type="NCBI Taxonomy" id="698492"/>
    <lineage>
        <taxon>Eukaryota</taxon>
        <taxon>Fungi</taxon>
        <taxon>Dikarya</taxon>
        <taxon>Ascomycota</taxon>
        <taxon>Taphrinomycotina</taxon>
        <taxon>Taphrinomycotina incertae sedis</taxon>
        <taxon>Saitoella</taxon>
    </lineage>
</organism>
<dbReference type="GO" id="GO:0005886">
    <property type="term" value="C:plasma membrane"/>
    <property type="evidence" value="ECO:0007669"/>
    <property type="project" value="InterPro"/>
</dbReference>
<feature type="transmembrane region" description="Helical" evidence="1">
    <location>
        <begin position="445"/>
        <end position="468"/>
    </location>
</feature>
<comment type="caution">
    <text evidence="3">The sequence shown here is derived from an EMBL/GenBank/DDBJ whole genome shotgun (WGS) entry which is preliminary data.</text>
</comment>
<dbReference type="GO" id="GO:0006897">
    <property type="term" value="P:endocytosis"/>
    <property type="evidence" value="ECO:0007669"/>
    <property type="project" value="TreeGrafter"/>
</dbReference>
<dbReference type="GO" id="GO:0045121">
    <property type="term" value="C:membrane raft"/>
    <property type="evidence" value="ECO:0007669"/>
    <property type="project" value="TreeGrafter"/>
</dbReference>
<dbReference type="GO" id="GO:0032185">
    <property type="term" value="P:septin cytoskeleton organization"/>
    <property type="evidence" value="ECO:0007669"/>
    <property type="project" value="TreeGrafter"/>
</dbReference>
<dbReference type="InterPro" id="IPR009571">
    <property type="entry name" value="SUR7/Rim9-like_fungi"/>
</dbReference>
<feature type="domain" description="Proteasome activator PA28 N-terminal" evidence="2">
    <location>
        <begin position="2"/>
        <end position="35"/>
    </location>
</feature>
<evidence type="ECO:0000313" key="3">
    <source>
        <dbReference type="EMBL" id="GAO50293.1"/>
    </source>
</evidence>
<feature type="transmembrane region" description="Helical" evidence="1">
    <location>
        <begin position="372"/>
        <end position="393"/>
    </location>
</feature>
<dbReference type="Pfam" id="PF02251">
    <property type="entry name" value="PA28_N"/>
    <property type="match status" value="1"/>
</dbReference>
<accession>A0A0E9NKF4</accession>
<feature type="transmembrane region" description="Helical" evidence="1">
    <location>
        <begin position="400"/>
        <end position="425"/>
    </location>
</feature>
<protein>
    <recommendedName>
        <fullName evidence="2">Proteasome activator PA28 N-terminal domain-containing protein</fullName>
    </recommendedName>
</protein>
<proteinExistence type="predicted"/>
<dbReference type="PANTHER" id="PTHR36414">
    <property type="entry name" value="PROTEIN SUR7"/>
    <property type="match status" value="1"/>
</dbReference>
<dbReference type="GO" id="GO:0008537">
    <property type="term" value="C:proteasome activator complex"/>
    <property type="evidence" value="ECO:0007669"/>
    <property type="project" value="InterPro"/>
</dbReference>
<evidence type="ECO:0000256" key="1">
    <source>
        <dbReference type="SAM" id="Phobius"/>
    </source>
</evidence>
<gene>
    <name evidence="3" type="ORF">G7K_4423-t1</name>
</gene>
<evidence type="ECO:0000259" key="2">
    <source>
        <dbReference type="Pfam" id="PF02251"/>
    </source>
</evidence>
<reference evidence="3 4" key="3">
    <citation type="journal article" date="2015" name="Genome Announc.">
        <title>Draft Genome Sequence of the Archiascomycetous Yeast Saitoella complicata.</title>
        <authorList>
            <person name="Yamauchi K."/>
            <person name="Kondo S."/>
            <person name="Hamamoto M."/>
            <person name="Takahashi Y."/>
            <person name="Ogura Y."/>
            <person name="Hayashi T."/>
            <person name="Nishida H."/>
        </authorList>
    </citation>
    <scope>NUCLEOTIDE SEQUENCE [LARGE SCALE GENOMIC DNA]</scope>
    <source>
        <strain evidence="3 4">NRRL Y-17804</strain>
    </source>
</reference>
<evidence type="ECO:0000313" key="4">
    <source>
        <dbReference type="Proteomes" id="UP000033140"/>
    </source>
</evidence>
<dbReference type="EMBL" id="BACD03000031">
    <property type="protein sequence ID" value="GAO50293.1"/>
    <property type="molecule type" value="Genomic_DNA"/>
</dbReference>
<dbReference type="Proteomes" id="UP000033140">
    <property type="component" value="Unassembled WGS sequence"/>
</dbReference>
<keyword evidence="4" id="KW-1185">Reference proteome</keyword>
<dbReference type="GO" id="GO:0031505">
    <property type="term" value="P:fungal-type cell wall organization"/>
    <property type="evidence" value="ECO:0007669"/>
    <property type="project" value="TreeGrafter"/>
</dbReference>
<dbReference type="PANTHER" id="PTHR36414:SF1">
    <property type="entry name" value="PROTEIN SUR7"/>
    <property type="match status" value="1"/>
</dbReference>
<dbReference type="GO" id="GO:0030866">
    <property type="term" value="P:cortical actin cytoskeleton organization"/>
    <property type="evidence" value="ECO:0007669"/>
    <property type="project" value="TreeGrafter"/>
</dbReference>
<dbReference type="Pfam" id="PF06687">
    <property type="entry name" value="SUR7"/>
    <property type="match status" value="1"/>
</dbReference>
<name>A0A0E9NKF4_SAICN</name>